<evidence type="ECO:0008006" key="4">
    <source>
        <dbReference type="Google" id="ProtNLM"/>
    </source>
</evidence>
<evidence type="ECO:0000313" key="2">
    <source>
        <dbReference type="EMBL" id="TRL27778.1"/>
    </source>
</evidence>
<proteinExistence type="predicted"/>
<organism evidence="2 3">
    <name type="scientific">Methylosinus sporium</name>
    <dbReference type="NCBI Taxonomy" id="428"/>
    <lineage>
        <taxon>Bacteria</taxon>
        <taxon>Pseudomonadati</taxon>
        <taxon>Pseudomonadota</taxon>
        <taxon>Alphaproteobacteria</taxon>
        <taxon>Hyphomicrobiales</taxon>
        <taxon>Methylocystaceae</taxon>
        <taxon>Methylosinus</taxon>
    </lineage>
</organism>
<feature type="signal peptide" evidence="1">
    <location>
        <begin position="1"/>
        <end position="20"/>
    </location>
</feature>
<dbReference type="RefSeq" id="WP_142864274.1">
    <property type="nucleotide sequence ID" value="NZ_VJMF01000086.1"/>
</dbReference>
<dbReference type="AlphaFoldDB" id="A0A549SEZ1"/>
<dbReference type="Proteomes" id="UP000316781">
    <property type="component" value="Unassembled WGS sequence"/>
</dbReference>
<protein>
    <recommendedName>
        <fullName evidence="4">Kazal-like domain-containing protein</fullName>
    </recommendedName>
</protein>
<accession>A0A549SEZ1</accession>
<evidence type="ECO:0000313" key="3">
    <source>
        <dbReference type="Proteomes" id="UP000316781"/>
    </source>
</evidence>
<comment type="caution">
    <text evidence="2">The sequence shown here is derived from an EMBL/GenBank/DDBJ whole genome shotgun (WGS) entry which is preliminary data.</text>
</comment>
<dbReference type="EMBL" id="VJMF01000086">
    <property type="protein sequence ID" value="TRL27778.1"/>
    <property type="molecule type" value="Genomic_DNA"/>
</dbReference>
<keyword evidence="1" id="KW-0732">Signal</keyword>
<feature type="chain" id="PRO_5022047251" description="Kazal-like domain-containing protein" evidence="1">
    <location>
        <begin position="21"/>
        <end position="71"/>
    </location>
</feature>
<gene>
    <name evidence="2" type="ORF">FM996_18665</name>
</gene>
<sequence>MRASIALVAALFGALGAAQAAERPPRQPQPAQTYVVPVQFCEKMCPEDFAPCDPPYFKTADARCAQVGAGR</sequence>
<name>A0A549SEZ1_METSR</name>
<reference evidence="2 3" key="1">
    <citation type="submission" date="2019-07" db="EMBL/GenBank/DDBJ databases">
        <title>Ln-dependent methylotrophs.</title>
        <authorList>
            <person name="Tani A."/>
        </authorList>
    </citation>
    <scope>NUCLEOTIDE SEQUENCE [LARGE SCALE GENOMIC DNA]</scope>
    <source>
        <strain evidence="2 3">SM89A</strain>
    </source>
</reference>
<evidence type="ECO:0000256" key="1">
    <source>
        <dbReference type="SAM" id="SignalP"/>
    </source>
</evidence>